<dbReference type="AlphaFoldDB" id="A0A7S1KYX5"/>
<gene>
    <name evidence="4" type="ORF">ACAT0790_LOCUS2239</name>
</gene>
<organism evidence="4">
    <name type="scientific">Alexandrium catenella</name>
    <name type="common">Red tide dinoflagellate</name>
    <name type="synonym">Gonyaulax catenella</name>
    <dbReference type="NCBI Taxonomy" id="2925"/>
    <lineage>
        <taxon>Eukaryota</taxon>
        <taxon>Sar</taxon>
        <taxon>Alveolata</taxon>
        <taxon>Dinophyceae</taxon>
        <taxon>Gonyaulacales</taxon>
        <taxon>Pyrocystaceae</taxon>
        <taxon>Alexandrium</taxon>
    </lineage>
</organism>
<keyword evidence="3" id="KW-0472">Membrane</keyword>
<comment type="similarity">
    <text evidence="1">Belongs to the multi antimicrobial extrusion (MATE) (TC 2.A.66.1) family.</text>
</comment>
<feature type="transmembrane region" description="Helical" evidence="3">
    <location>
        <begin position="54"/>
        <end position="77"/>
    </location>
</feature>
<evidence type="ECO:0008006" key="5">
    <source>
        <dbReference type="Google" id="ProtNLM"/>
    </source>
</evidence>
<protein>
    <recommendedName>
        <fullName evidence="5">Protein DETOXIFICATION</fullName>
    </recommendedName>
</protein>
<evidence type="ECO:0000256" key="3">
    <source>
        <dbReference type="SAM" id="Phobius"/>
    </source>
</evidence>
<feature type="transmembrane region" description="Helical" evidence="3">
    <location>
        <begin position="97"/>
        <end position="114"/>
    </location>
</feature>
<dbReference type="GO" id="GO:0016020">
    <property type="term" value="C:membrane"/>
    <property type="evidence" value="ECO:0007669"/>
    <property type="project" value="InterPro"/>
</dbReference>
<dbReference type="InterPro" id="IPR002528">
    <property type="entry name" value="MATE_fam"/>
</dbReference>
<feature type="transmembrane region" description="Helical" evidence="3">
    <location>
        <begin position="395"/>
        <end position="414"/>
    </location>
</feature>
<feature type="transmembrane region" description="Helical" evidence="3">
    <location>
        <begin position="332"/>
        <end position="354"/>
    </location>
</feature>
<feature type="region of interest" description="Disordered" evidence="2">
    <location>
        <begin position="425"/>
        <end position="453"/>
    </location>
</feature>
<dbReference type="GO" id="GO:0015297">
    <property type="term" value="F:antiporter activity"/>
    <property type="evidence" value="ECO:0007669"/>
    <property type="project" value="InterPro"/>
</dbReference>
<feature type="transmembrane region" description="Helical" evidence="3">
    <location>
        <begin position="361"/>
        <end position="383"/>
    </location>
</feature>
<reference evidence="4" key="1">
    <citation type="submission" date="2021-01" db="EMBL/GenBank/DDBJ databases">
        <authorList>
            <person name="Corre E."/>
            <person name="Pelletier E."/>
            <person name="Niang G."/>
            <person name="Scheremetjew M."/>
            <person name="Finn R."/>
            <person name="Kale V."/>
            <person name="Holt S."/>
            <person name="Cochrane G."/>
            <person name="Meng A."/>
            <person name="Brown T."/>
            <person name="Cohen L."/>
        </authorList>
    </citation>
    <scope>NUCLEOTIDE SEQUENCE</scope>
    <source>
        <strain evidence="4">OF101</strain>
    </source>
</reference>
<dbReference type="EMBL" id="HBGE01003707">
    <property type="protein sequence ID" value="CAD9089861.1"/>
    <property type="molecule type" value="Transcribed_RNA"/>
</dbReference>
<evidence type="ECO:0000256" key="2">
    <source>
        <dbReference type="SAM" id="MobiDB-lite"/>
    </source>
</evidence>
<dbReference type="PANTHER" id="PTHR11206">
    <property type="entry name" value="MULTIDRUG RESISTANCE PROTEIN"/>
    <property type="match status" value="1"/>
</dbReference>
<feature type="compositionally biased region" description="Polar residues" evidence="2">
    <location>
        <begin position="427"/>
        <end position="437"/>
    </location>
</feature>
<evidence type="ECO:0000256" key="1">
    <source>
        <dbReference type="ARBA" id="ARBA00010199"/>
    </source>
</evidence>
<dbReference type="GO" id="GO:0042910">
    <property type="term" value="F:xenobiotic transmembrane transporter activity"/>
    <property type="evidence" value="ECO:0007669"/>
    <property type="project" value="InterPro"/>
</dbReference>
<feature type="transmembrane region" description="Helical" evidence="3">
    <location>
        <begin position="289"/>
        <end position="312"/>
    </location>
</feature>
<evidence type="ECO:0000313" key="4">
    <source>
        <dbReference type="EMBL" id="CAD9089861.1"/>
    </source>
</evidence>
<sequence>MKVTDTALLGRAGTRYLEAVSLSDLWTSSTGVFIQSRVSGTFCSQAYGAGNKELVGIWLQVAYVVLFAVCIFVAAAWALTGPVLRAFGKSGELSGDAAYFAVVLMLCLPVRIGFSQLTTFLASQKIMRPGVVCATFGMAFNLIFGLVLVLGIPIPGWDGLGFPACPWITTAMEYAQLAILLYVFCHRQQLHRECWPGWSFEHITARRVKSFLGQYLPGSLSTGSDFWRVAVIGAVADTMGDIDVAVWSASYRICWISLTFLGSIARAMGIKIGQDLGAGRAADAKRITMIGICLAVSVISVLSLAVVCAPRLCGRLFSNDPAVLDLFEEVRFPLAAFMASMNLGTMLETIPVALGRTSSVFYAGLIGSWVGQVPCVLLCTKYWRADLVGLYTGVALGYALLVVLLGLLICTIDWSQVAEEARVRSEVAQQPQTSISMEPTGEEDAKQEREGQQ</sequence>
<feature type="transmembrane region" description="Helical" evidence="3">
    <location>
        <begin position="126"/>
        <end position="154"/>
    </location>
</feature>
<dbReference type="Pfam" id="PF01554">
    <property type="entry name" value="MatE"/>
    <property type="match status" value="2"/>
</dbReference>
<name>A0A7S1KYX5_ALECA</name>
<accession>A0A7S1KYX5</accession>
<keyword evidence="3" id="KW-1133">Transmembrane helix</keyword>
<proteinExistence type="inferred from homology"/>
<keyword evidence="3" id="KW-0812">Transmembrane</keyword>
<feature type="compositionally biased region" description="Basic and acidic residues" evidence="2">
    <location>
        <begin position="443"/>
        <end position="453"/>
    </location>
</feature>
<feature type="transmembrane region" description="Helical" evidence="3">
    <location>
        <begin position="166"/>
        <end position="185"/>
    </location>
</feature>